<keyword evidence="2" id="KW-1185">Reference proteome</keyword>
<evidence type="ECO:0000313" key="1">
    <source>
        <dbReference type="EMBL" id="CAG8705373.1"/>
    </source>
</evidence>
<reference evidence="1" key="1">
    <citation type="submission" date="2021-06" db="EMBL/GenBank/DDBJ databases">
        <authorList>
            <person name="Kallberg Y."/>
            <person name="Tangrot J."/>
            <person name="Rosling A."/>
        </authorList>
    </citation>
    <scope>NUCLEOTIDE SEQUENCE</scope>
    <source>
        <strain evidence="1">CL356</strain>
    </source>
</reference>
<dbReference type="Proteomes" id="UP000789525">
    <property type="component" value="Unassembled WGS sequence"/>
</dbReference>
<organism evidence="1 2">
    <name type="scientific">Acaulospora colombiana</name>
    <dbReference type="NCBI Taxonomy" id="27376"/>
    <lineage>
        <taxon>Eukaryota</taxon>
        <taxon>Fungi</taxon>
        <taxon>Fungi incertae sedis</taxon>
        <taxon>Mucoromycota</taxon>
        <taxon>Glomeromycotina</taxon>
        <taxon>Glomeromycetes</taxon>
        <taxon>Diversisporales</taxon>
        <taxon>Acaulosporaceae</taxon>
        <taxon>Acaulospora</taxon>
    </lineage>
</organism>
<feature type="non-terminal residue" evidence="1">
    <location>
        <position position="1"/>
    </location>
</feature>
<comment type="caution">
    <text evidence="1">The sequence shown here is derived from an EMBL/GenBank/DDBJ whole genome shotgun (WGS) entry which is preliminary data.</text>
</comment>
<sequence length="422" mass="42173">PSATHRSSSPPSRLIPSNETIEHVIELATANARAAAGGRSPVIGRDTRTQLFVGNDLKDLFRKAGGTVLRADVSLGPDNRSRGYGTVLLASAEDAGRAIATTVVQPQVIPPTAMSPTSLHFPTQMVAASSVPNAMHPLSMQASVLPASTSVPSSLLPSLGSTIPLSKSVVGTSATPINGSILGMTTGPVLSSASASALEAAGFTNETLRRSDLLKDMSRSPSAFKLPPTAAAAAAASIVAATTPTPSSSLVGTSTTPVPGLPSAAAMRSAVENASLLGSSKAYSESARPGSSKGMNLGLGGNGKASTPTPSSLGTLPAGTGGAFATGNGLPSSLASLTYSATTNLNGMSNKEDLSRRTVLVMNWPIEHGPADFEQLFRSAGNVVSIAFGSTSTTSTPSPNSGSTNSNGAGDASSIMVGYGSV</sequence>
<protein>
    <submittedName>
        <fullName evidence="1">11727_t:CDS:1</fullName>
    </submittedName>
</protein>
<feature type="non-terminal residue" evidence="1">
    <location>
        <position position="422"/>
    </location>
</feature>
<name>A0ACA9PF28_9GLOM</name>
<accession>A0ACA9PF28</accession>
<dbReference type="EMBL" id="CAJVPT010033588">
    <property type="protein sequence ID" value="CAG8705373.1"/>
    <property type="molecule type" value="Genomic_DNA"/>
</dbReference>
<gene>
    <name evidence="1" type="ORF">ACOLOM_LOCUS10432</name>
</gene>
<proteinExistence type="predicted"/>
<evidence type="ECO:0000313" key="2">
    <source>
        <dbReference type="Proteomes" id="UP000789525"/>
    </source>
</evidence>